<feature type="transmembrane region" description="Helical" evidence="1">
    <location>
        <begin position="43"/>
        <end position="65"/>
    </location>
</feature>
<dbReference type="RefSeq" id="WP_070247340.1">
    <property type="nucleotide sequence ID" value="NZ_LROM01000068.1"/>
</dbReference>
<keyword evidence="1" id="KW-0472">Membrane</keyword>
<feature type="transmembrane region" description="Helical" evidence="1">
    <location>
        <begin position="99"/>
        <end position="115"/>
    </location>
</feature>
<dbReference type="Proteomes" id="UP000175989">
    <property type="component" value="Unassembled WGS sequence"/>
</dbReference>
<reference evidence="3" key="1">
    <citation type="journal article" date="2016" name="Front. Microbiol.">
        <title>Molecular Keys to the Janthinobacterium and Duganella spp. Interaction with the Plant Pathogen Fusarium graminearum.</title>
        <authorList>
            <person name="Haack F.S."/>
            <person name="Poehlein A."/>
            <person name="Kroger C."/>
            <person name="Voigt C.A."/>
            <person name="Piepenbring M."/>
            <person name="Bode H.B."/>
            <person name="Daniel R."/>
            <person name="Schafer W."/>
            <person name="Streit W.R."/>
        </authorList>
    </citation>
    <scope>NUCLEOTIDE SEQUENCE [LARGE SCALE GENOMIC DNA]</scope>
    <source>
        <strain evidence="3">T54</strain>
    </source>
</reference>
<dbReference type="AlphaFoldDB" id="A0A1E7WY06"/>
<comment type="caution">
    <text evidence="2">The sequence shown here is derived from an EMBL/GenBank/DDBJ whole genome shotgun (WGS) entry which is preliminary data.</text>
</comment>
<keyword evidence="1" id="KW-0812">Transmembrane</keyword>
<keyword evidence="1" id="KW-1133">Transmembrane helix</keyword>
<evidence type="ECO:0000256" key="1">
    <source>
        <dbReference type="SAM" id="Phobius"/>
    </source>
</evidence>
<evidence type="ECO:0008006" key="4">
    <source>
        <dbReference type="Google" id="ProtNLM"/>
    </source>
</evidence>
<evidence type="ECO:0000313" key="2">
    <source>
        <dbReference type="EMBL" id="OFA04742.1"/>
    </source>
</evidence>
<dbReference type="EMBL" id="LROM01000068">
    <property type="protein sequence ID" value="OFA04742.1"/>
    <property type="molecule type" value="Genomic_DNA"/>
</dbReference>
<gene>
    <name evidence="2" type="ORF">DUPY_16280</name>
</gene>
<organism evidence="2 3">
    <name type="scientific">Duganella phyllosphaerae</name>
    <dbReference type="NCBI Taxonomy" id="762836"/>
    <lineage>
        <taxon>Bacteria</taxon>
        <taxon>Pseudomonadati</taxon>
        <taxon>Pseudomonadota</taxon>
        <taxon>Betaproteobacteria</taxon>
        <taxon>Burkholderiales</taxon>
        <taxon>Oxalobacteraceae</taxon>
        <taxon>Telluria group</taxon>
        <taxon>Duganella</taxon>
    </lineage>
</organism>
<sequence length="129" mass="13319">MTSTAKKLSVAAIVFVLAISLWDAMWSNNLHVNLGDDDFDGPLGALFGVVLAGGGMLIAVVALVCAAVFVGVLCAGIGIVLVSALVLASVIVVAAMSPLLLPLLIPVGLYWIFSARARRQRRAAYAPTA</sequence>
<name>A0A1E7WY06_9BURK</name>
<proteinExistence type="predicted"/>
<dbReference type="PATRIC" id="fig|762836.4.peg.1698"/>
<accession>A0A1E7WY06</accession>
<protein>
    <recommendedName>
        <fullName evidence="4">Transmembrane protein</fullName>
    </recommendedName>
</protein>
<keyword evidence="3" id="KW-1185">Reference proteome</keyword>
<feature type="transmembrane region" description="Helical" evidence="1">
    <location>
        <begin position="72"/>
        <end position="93"/>
    </location>
</feature>
<evidence type="ECO:0000313" key="3">
    <source>
        <dbReference type="Proteomes" id="UP000175989"/>
    </source>
</evidence>